<evidence type="ECO:0000313" key="3">
    <source>
        <dbReference type="Proteomes" id="UP000324632"/>
    </source>
</evidence>
<dbReference type="PANTHER" id="PTHR47331">
    <property type="entry name" value="PHD-TYPE DOMAIN-CONTAINING PROTEIN"/>
    <property type="match status" value="1"/>
</dbReference>
<keyword evidence="3" id="KW-1185">Reference proteome</keyword>
<dbReference type="InterPro" id="IPR040676">
    <property type="entry name" value="DUF5641"/>
</dbReference>
<sequence>MLRKGKKLPCSNKLYHLEAFVDTDGLLKVGGRLWNTSIPVSIKHPTIISKEHYLSKLLIADCHNKTGHQGKGITINNIRSRGFWIPGVNRTVASFISQCVRCRKLRGQPVEQKMANLPSVRLDPSPPFTYCGMDCFGPFITRQGRKSNKRYGLLFTCFCCRAVHIEMLDDMSTDAFINGLRCFIAIRGSVRQIKCDQETNFVGAKNEFERNLKEIDTNRLVNLLQENQCDFVFNAPHASHAGGVWERQIRTVRSVLDATLSLSSGRLDDSSLRTFFYEAMAIVNGRPLTVDNLNDPMSPEPLTPNHLLTLKPTQASPPPGKFIKGDIYARKRWRHVQCLAEQFWCRWRKEYLCNISTRQRWLTPRRNLVGDIVLEKADDVQRNECRLARVIETVADKDGLVRRVKIHFGDRKLGKDGKRLNKPSVVERPVQKLVLLIEAD</sequence>
<dbReference type="Pfam" id="PF18701">
    <property type="entry name" value="DUF5641"/>
    <property type="match status" value="1"/>
</dbReference>
<proteinExistence type="predicted"/>
<dbReference type="Gene3D" id="1.10.340.70">
    <property type="match status" value="1"/>
</dbReference>
<evidence type="ECO:0000259" key="1">
    <source>
        <dbReference type="PROSITE" id="PS50994"/>
    </source>
</evidence>
<feature type="domain" description="Integrase catalytic" evidence="1">
    <location>
        <begin position="122"/>
        <end position="312"/>
    </location>
</feature>
<comment type="caution">
    <text evidence="2">The sequence shown here is derived from an EMBL/GenBank/DDBJ whole genome shotgun (WGS) entry which is preliminary data.</text>
</comment>
<dbReference type="EMBL" id="SOYY01000025">
    <property type="protein sequence ID" value="KAA0702446.1"/>
    <property type="molecule type" value="Genomic_DNA"/>
</dbReference>
<dbReference type="SUPFAM" id="SSF53098">
    <property type="entry name" value="Ribonuclease H-like"/>
    <property type="match status" value="1"/>
</dbReference>
<dbReference type="AlphaFoldDB" id="A0A5A9MZI4"/>
<dbReference type="InterPro" id="IPR001584">
    <property type="entry name" value="Integrase_cat-core"/>
</dbReference>
<organism evidence="2 3">
    <name type="scientific">Triplophysa tibetana</name>
    <dbReference type="NCBI Taxonomy" id="1572043"/>
    <lineage>
        <taxon>Eukaryota</taxon>
        <taxon>Metazoa</taxon>
        <taxon>Chordata</taxon>
        <taxon>Craniata</taxon>
        <taxon>Vertebrata</taxon>
        <taxon>Euteleostomi</taxon>
        <taxon>Actinopterygii</taxon>
        <taxon>Neopterygii</taxon>
        <taxon>Teleostei</taxon>
        <taxon>Ostariophysi</taxon>
        <taxon>Cypriniformes</taxon>
        <taxon>Nemacheilidae</taxon>
        <taxon>Triplophysa</taxon>
    </lineage>
</organism>
<dbReference type="InterPro" id="IPR036397">
    <property type="entry name" value="RNaseH_sf"/>
</dbReference>
<dbReference type="InterPro" id="IPR012337">
    <property type="entry name" value="RNaseH-like_sf"/>
</dbReference>
<dbReference type="PROSITE" id="PS50994">
    <property type="entry name" value="INTEGRASE"/>
    <property type="match status" value="1"/>
</dbReference>
<dbReference type="PANTHER" id="PTHR47331:SF5">
    <property type="entry name" value="RIBONUCLEASE H"/>
    <property type="match status" value="1"/>
</dbReference>
<name>A0A5A9MZI4_9TELE</name>
<dbReference type="Gene3D" id="3.30.420.10">
    <property type="entry name" value="Ribonuclease H-like superfamily/Ribonuclease H"/>
    <property type="match status" value="1"/>
</dbReference>
<evidence type="ECO:0000313" key="2">
    <source>
        <dbReference type="EMBL" id="KAA0702446.1"/>
    </source>
</evidence>
<dbReference type="GO" id="GO:0003676">
    <property type="term" value="F:nucleic acid binding"/>
    <property type="evidence" value="ECO:0007669"/>
    <property type="project" value="InterPro"/>
</dbReference>
<accession>A0A5A9MZI4</accession>
<dbReference type="Pfam" id="PF17921">
    <property type="entry name" value="Integrase_H2C2"/>
    <property type="match status" value="1"/>
</dbReference>
<dbReference type="InterPro" id="IPR041588">
    <property type="entry name" value="Integrase_H2C2"/>
</dbReference>
<protein>
    <recommendedName>
        <fullName evidence="1">Integrase catalytic domain-containing protein</fullName>
    </recommendedName>
</protein>
<dbReference type="Proteomes" id="UP000324632">
    <property type="component" value="Chromosome 25"/>
</dbReference>
<reference evidence="2 3" key="1">
    <citation type="journal article" date="2019" name="Mol. Ecol. Resour.">
        <title>Chromosome-level genome assembly of Triplophysa tibetana, a fish adapted to the harsh high-altitude environment of the Tibetan Plateau.</title>
        <authorList>
            <person name="Yang X."/>
            <person name="Liu H."/>
            <person name="Ma Z."/>
            <person name="Zou Y."/>
            <person name="Zou M."/>
            <person name="Mao Y."/>
            <person name="Li X."/>
            <person name="Wang H."/>
            <person name="Chen T."/>
            <person name="Wang W."/>
            <person name="Yang R."/>
        </authorList>
    </citation>
    <scope>NUCLEOTIDE SEQUENCE [LARGE SCALE GENOMIC DNA]</scope>
    <source>
        <strain evidence="2">TTIB1903HZAU</strain>
        <tissue evidence="2">Muscle</tissue>
    </source>
</reference>
<dbReference type="GO" id="GO:0015074">
    <property type="term" value="P:DNA integration"/>
    <property type="evidence" value="ECO:0007669"/>
    <property type="project" value="InterPro"/>
</dbReference>
<gene>
    <name evidence="2" type="ORF">E1301_Tti019030</name>
</gene>